<dbReference type="EMBL" id="ABEU02000014">
    <property type="protein sequence ID" value="PNR40538.1"/>
    <property type="molecule type" value="Genomic_DNA"/>
</dbReference>
<dbReference type="Gramene" id="Pp3c14_3250V3.1">
    <property type="protein sequence ID" value="Pp3c14_3250V3.1"/>
    <property type="gene ID" value="Pp3c14_3250"/>
</dbReference>
<feature type="transmembrane region" description="Helical" evidence="1">
    <location>
        <begin position="402"/>
        <end position="422"/>
    </location>
</feature>
<dbReference type="OMA" id="CEIWLRR"/>
<reference evidence="4" key="3">
    <citation type="submission" date="2020-12" db="UniProtKB">
        <authorList>
            <consortium name="EnsemblPlants"/>
        </authorList>
    </citation>
    <scope>IDENTIFICATION</scope>
</reference>
<keyword evidence="1" id="KW-0812">Transmembrane</keyword>
<evidence type="ECO:0000313" key="3">
    <source>
        <dbReference type="EMBL" id="PNR40538.1"/>
    </source>
</evidence>
<feature type="transmembrane region" description="Helical" evidence="1">
    <location>
        <begin position="79"/>
        <end position="101"/>
    </location>
</feature>
<dbReference type="RefSeq" id="XP_024393656.1">
    <property type="nucleotide sequence ID" value="XM_024537888.2"/>
</dbReference>
<gene>
    <name evidence="4" type="primary">LOC112290986</name>
    <name evidence="3" type="ORF">PHYPA_017940</name>
</gene>
<reference evidence="3 5" key="1">
    <citation type="journal article" date="2008" name="Science">
        <title>The Physcomitrella genome reveals evolutionary insights into the conquest of land by plants.</title>
        <authorList>
            <person name="Rensing S."/>
            <person name="Lang D."/>
            <person name="Zimmer A."/>
            <person name="Terry A."/>
            <person name="Salamov A."/>
            <person name="Shapiro H."/>
            <person name="Nishiyama T."/>
            <person name="Perroud P.-F."/>
            <person name="Lindquist E."/>
            <person name="Kamisugi Y."/>
            <person name="Tanahashi T."/>
            <person name="Sakakibara K."/>
            <person name="Fujita T."/>
            <person name="Oishi K."/>
            <person name="Shin-I T."/>
            <person name="Kuroki Y."/>
            <person name="Toyoda A."/>
            <person name="Suzuki Y."/>
            <person name="Hashimoto A."/>
            <person name="Yamaguchi K."/>
            <person name="Sugano A."/>
            <person name="Kohara Y."/>
            <person name="Fujiyama A."/>
            <person name="Anterola A."/>
            <person name="Aoki S."/>
            <person name="Ashton N."/>
            <person name="Barbazuk W.B."/>
            <person name="Barker E."/>
            <person name="Bennetzen J."/>
            <person name="Bezanilla M."/>
            <person name="Blankenship R."/>
            <person name="Cho S.H."/>
            <person name="Dutcher S."/>
            <person name="Estelle M."/>
            <person name="Fawcett J.A."/>
            <person name="Gundlach H."/>
            <person name="Hanada K."/>
            <person name="Heyl A."/>
            <person name="Hicks K.A."/>
            <person name="Hugh J."/>
            <person name="Lohr M."/>
            <person name="Mayer K."/>
            <person name="Melkozernov A."/>
            <person name="Murata T."/>
            <person name="Nelson D."/>
            <person name="Pils B."/>
            <person name="Prigge M."/>
            <person name="Reiss B."/>
            <person name="Renner T."/>
            <person name="Rombauts S."/>
            <person name="Rushton P."/>
            <person name="Sanderfoot A."/>
            <person name="Schween G."/>
            <person name="Shiu S.-H."/>
            <person name="Stueber K."/>
            <person name="Theodoulou F.L."/>
            <person name="Tu H."/>
            <person name="Van de Peer Y."/>
            <person name="Verrier P.J."/>
            <person name="Waters E."/>
            <person name="Wood A."/>
            <person name="Yang L."/>
            <person name="Cove D."/>
            <person name="Cuming A."/>
            <person name="Hasebe M."/>
            <person name="Lucas S."/>
            <person name="Mishler D.B."/>
            <person name="Reski R."/>
            <person name="Grigoriev I."/>
            <person name="Quatrano R.S."/>
            <person name="Boore J.L."/>
        </authorList>
    </citation>
    <scope>NUCLEOTIDE SEQUENCE [LARGE SCALE GENOMIC DNA]</scope>
    <source>
        <strain evidence="4 5">cv. Gransden 2004</strain>
    </source>
</reference>
<accession>A0A2K1JG99</accession>
<evidence type="ECO:0000313" key="5">
    <source>
        <dbReference type="Proteomes" id="UP000006727"/>
    </source>
</evidence>
<protein>
    <recommendedName>
        <fullName evidence="2">Heparan-alpha-glucosaminide N-acetyltransferase catalytic domain-containing protein</fullName>
    </recommendedName>
</protein>
<dbReference type="PaxDb" id="3218-PP1S126_27V6.1"/>
<keyword evidence="5" id="KW-1185">Reference proteome</keyword>
<dbReference type="PANTHER" id="PTHR31061">
    <property type="entry name" value="LD22376P"/>
    <property type="match status" value="1"/>
</dbReference>
<keyword evidence="1" id="KW-1133">Transmembrane helix</keyword>
<dbReference type="AlphaFoldDB" id="A0A2K1JG99"/>
<dbReference type="GeneID" id="112290986"/>
<evidence type="ECO:0000259" key="2">
    <source>
        <dbReference type="Pfam" id="PF07786"/>
    </source>
</evidence>
<dbReference type="InterPro" id="IPR012429">
    <property type="entry name" value="HGSNAT_cat"/>
</dbReference>
<dbReference type="Gramene" id="Pp3c14_3250V3.2">
    <property type="protein sequence ID" value="Pp3c14_3250V3.2"/>
    <property type="gene ID" value="Pp3c14_3250"/>
</dbReference>
<feature type="transmembrane region" description="Helical" evidence="1">
    <location>
        <begin position="363"/>
        <end position="382"/>
    </location>
</feature>
<feature type="transmembrane region" description="Helical" evidence="1">
    <location>
        <begin position="122"/>
        <end position="138"/>
    </location>
</feature>
<evidence type="ECO:0000313" key="4">
    <source>
        <dbReference type="EnsemblPlants" id="Pp3c14_3250V3.1"/>
    </source>
</evidence>
<dbReference type="Pfam" id="PF07786">
    <property type="entry name" value="HGSNAT_cat"/>
    <property type="match status" value="1"/>
</dbReference>
<evidence type="ECO:0000256" key="1">
    <source>
        <dbReference type="SAM" id="Phobius"/>
    </source>
</evidence>
<feature type="transmembrane region" description="Helical" evidence="1">
    <location>
        <begin position="300"/>
        <end position="321"/>
    </location>
</feature>
<feature type="transmembrane region" description="Helical" evidence="1">
    <location>
        <begin position="333"/>
        <end position="351"/>
    </location>
</feature>
<name>A0A2K1JG99_PHYPA</name>
<dbReference type="STRING" id="3218.A0A2K1JG99"/>
<reference evidence="3 5" key="2">
    <citation type="journal article" date="2018" name="Plant J.">
        <title>The Physcomitrella patens chromosome-scale assembly reveals moss genome structure and evolution.</title>
        <authorList>
            <person name="Lang D."/>
            <person name="Ullrich K.K."/>
            <person name="Murat F."/>
            <person name="Fuchs J."/>
            <person name="Jenkins J."/>
            <person name="Haas F.B."/>
            <person name="Piednoel M."/>
            <person name="Gundlach H."/>
            <person name="Van Bel M."/>
            <person name="Meyberg R."/>
            <person name="Vives C."/>
            <person name="Morata J."/>
            <person name="Symeonidi A."/>
            <person name="Hiss M."/>
            <person name="Muchero W."/>
            <person name="Kamisugi Y."/>
            <person name="Saleh O."/>
            <person name="Blanc G."/>
            <person name="Decker E.L."/>
            <person name="van Gessel N."/>
            <person name="Grimwood J."/>
            <person name="Hayes R.D."/>
            <person name="Graham S.W."/>
            <person name="Gunter L.E."/>
            <person name="McDaniel S.F."/>
            <person name="Hoernstein S.N.W."/>
            <person name="Larsson A."/>
            <person name="Li F.W."/>
            <person name="Perroud P.F."/>
            <person name="Phillips J."/>
            <person name="Ranjan P."/>
            <person name="Rokshar D.S."/>
            <person name="Rothfels C.J."/>
            <person name="Schneider L."/>
            <person name="Shu S."/>
            <person name="Stevenson D.W."/>
            <person name="Thummler F."/>
            <person name="Tillich M."/>
            <person name="Villarreal Aguilar J.C."/>
            <person name="Widiez T."/>
            <person name="Wong G.K."/>
            <person name="Wymore A."/>
            <person name="Zhang Y."/>
            <person name="Zimmer A.D."/>
            <person name="Quatrano R.S."/>
            <person name="Mayer K.F.X."/>
            <person name="Goodstein D."/>
            <person name="Casacuberta J.M."/>
            <person name="Vandepoele K."/>
            <person name="Reski R."/>
            <person name="Cuming A.C."/>
            <person name="Tuskan G.A."/>
            <person name="Maumus F."/>
            <person name="Salse J."/>
            <person name="Schmutz J."/>
            <person name="Rensing S.A."/>
        </authorList>
    </citation>
    <scope>NUCLEOTIDE SEQUENCE [LARGE SCALE GENOMIC DNA]</scope>
    <source>
        <strain evidence="4 5">cv. Gransden 2004</strain>
    </source>
</reference>
<dbReference type="FunCoup" id="A0A2K1JG99">
    <property type="interactions" value="1893"/>
</dbReference>
<dbReference type="PANTHER" id="PTHR31061:SF24">
    <property type="entry name" value="LD22376P"/>
    <property type="match status" value="1"/>
</dbReference>
<sequence>MAGEDVEVLEEAGLRAEVEPVLLQPLVEGGGGSGYAATAAEKSPRLASLDVFRGLSIAVMILVDNAGGVWPSINHSPWTGITLADFVMPFFLFIVGVALALTYKRITRDKKVASQKALGRTAKLLIVGLVIQGGYFHGLHDTSYGVDLERIRWCGVLQRIALAYMVVALCEIWAPRRRQDVSNDNFAIFKTYHFHWAVAAAIVATYLALLYGVYVPDWDFIPPTVLNSTALHVHCGVRGNIGPACNAVGYLDRTILGVSHLYQRPVFRRTPACSVNSPDYGPLPSGAPDWCKAPFDPEGLLSSLSAVGSCFLGLHFGHVLVHRKEHIARLWDWMIMSLVLLIVGLLLHLLGVPFNKPLYSVSYMLFTGGAAGVVFAGFYLLVDVYGWRGPTFLLEWLGQNALLMYVLVAEGVFPAALQGIYWRKPENNLVDLVEALFENIIESRRWAKVVDVLCEILFWCFVAGFLKYKDSFWKL</sequence>
<keyword evidence="1" id="KW-0472">Membrane</keyword>
<feature type="domain" description="Heparan-alpha-glucosaminide N-acetyltransferase catalytic" evidence="2">
    <location>
        <begin position="45"/>
        <end position="170"/>
    </location>
</feature>
<feature type="transmembrane region" description="Helical" evidence="1">
    <location>
        <begin position="150"/>
        <end position="174"/>
    </location>
</feature>
<dbReference type="Proteomes" id="UP000006727">
    <property type="component" value="Chromosome 14"/>
</dbReference>
<dbReference type="OrthoDB" id="2149840at2759"/>
<feature type="transmembrane region" description="Helical" evidence="1">
    <location>
        <begin position="194"/>
        <end position="214"/>
    </location>
</feature>
<proteinExistence type="predicted"/>
<dbReference type="EnsemblPlants" id="Pp3c14_3250V3.2">
    <property type="protein sequence ID" value="Pp3c14_3250V3.2"/>
    <property type="gene ID" value="Pp3c14_3250"/>
</dbReference>
<organism evidence="3">
    <name type="scientific">Physcomitrium patens</name>
    <name type="common">Spreading-leaved earth moss</name>
    <name type="synonym">Physcomitrella patens</name>
    <dbReference type="NCBI Taxonomy" id="3218"/>
    <lineage>
        <taxon>Eukaryota</taxon>
        <taxon>Viridiplantae</taxon>
        <taxon>Streptophyta</taxon>
        <taxon>Embryophyta</taxon>
        <taxon>Bryophyta</taxon>
        <taxon>Bryophytina</taxon>
        <taxon>Bryopsida</taxon>
        <taxon>Funariidae</taxon>
        <taxon>Funariales</taxon>
        <taxon>Funariaceae</taxon>
        <taxon>Physcomitrium</taxon>
    </lineage>
</organism>
<dbReference type="KEGG" id="ppp:112290986"/>
<dbReference type="EnsemblPlants" id="Pp3c14_3250V3.1">
    <property type="protein sequence ID" value="Pp3c14_3250V3.1"/>
    <property type="gene ID" value="Pp3c14_3250"/>
</dbReference>